<keyword evidence="3" id="KW-1185">Reference proteome</keyword>
<evidence type="ECO:0000313" key="2">
    <source>
        <dbReference type="EMBL" id="QZA58520.1"/>
    </source>
</evidence>
<organism evidence="2 3">
    <name type="scientific">Candidatus Rhabdochlamydia porcellionis</name>
    <dbReference type="NCBI Taxonomy" id="225148"/>
    <lineage>
        <taxon>Bacteria</taxon>
        <taxon>Pseudomonadati</taxon>
        <taxon>Chlamydiota</taxon>
        <taxon>Chlamydiia</taxon>
        <taxon>Parachlamydiales</taxon>
        <taxon>Candidatus Rhabdochlamydiaceae</taxon>
        <taxon>Candidatus Rhabdochlamydia</taxon>
    </lineage>
</organism>
<keyword evidence="1" id="KW-1133">Transmembrane helix</keyword>
<accession>A0ABX8YZS5</accession>
<dbReference type="EMBL" id="CP075585">
    <property type="protein sequence ID" value="QZA58520.1"/>
    <property type="molecule type" value="Genomic_DNA"/>
</dbReference>
<reference evidence="2 3" key="1">
    <citation type="submission" date="2020-01" db="EMBL/GenBank/DDBJ databases">
        <authorList>
            <person name="Sixt B."/>
            <person name="Schulz F."/>
            <person name="Kostanjsek R."/>
            <person name="Koestlbacher S."/>
            <person name="Collingro A."/>
            <person name="Toenshoff E."/>
            <person name="Horn M."/>
        </authorList>
    </citation>
    <scope>NUCLEOTIDE SEQUENCE [LARGE SCALE GENOMIC DNA]</scope>
    <source>
        <strain evidence="2 3">15C</strain>
    </source>
</reference>
<sequence length="115" mass="12475">MTVVPSPTSYGSISGTISPELEREGLLHTPNELHRVHQQGFSQLQKPLVKGLIAFTATNLAIGGSIVGFGAYSKSEGATWGSMPFFANSMLGLFGLFMVRHFQGMAREVHDSLFF</sequence>
<proteinExistence type="predicted"/>
<dbReference type="Proteomes" id="UP000822862">
    <property type="component" value="Chromosome"/>
</dbReference>
<keyword evidence="1" id="KW-0812">Transmembrane</keyword>
<evidence type="ECO:0000313" key="3">
    <source>
        <dbReference type="Proteomes" id="UP000822862"/>
    </source>
</evidence>
<protein>
    <submittedName>
        <fullName evidence="2">Uncharacterized protein</fullName>
    </submittedName>
</protein>
<evidence type="ECO:0000256" key="1">
    <source>
        <dbReference type="SAM" id="Phobius"/>
    </source>
</evidence>
<feature type="transmembrane region" description="Helical" evidence="1">
    <location>
        <begin position="52"/>
        <end position="72"/>
    </location>
</feature>
<reference evidence="2 3" key="2">
    <citation type="submission" date="2021-05" db="EMBL/GenBank/DDBJ databases">
        <title>Ecology and evolution of chlamydial symbionts of arthropods.</title>
        <authorList>
            <person name="Halter T."/>
            <person name="Sixt B.S."/>
            <person name="Toenshoff E.R."/>
            <person name="Koestlbacher S."/>
            <person name="Schulz F."/>
            <person name="Kostanjsek R."/>
            <person name="Collingro A."/>
            <person name="Hendrickx F."/>
            <person name="Horn M."/>
        </authorList>
    </citation>
    <scope>NUCLEOTIDE SEQUENCE [LARGE SCALE GENOMIC DNA]</scope>
    <source>
        <strain evidence="2 3">15C</strain>
    </source>
</reference>
<dbReference type="RefSeq" id="WP_194844950.1">
    <property type="nucleotide sequence ID" value="NZ_CP075585.1"/>
</dbReference>
<feature type="transmembrane region" description="Helical" evidence="1">
    <location>
        <begin position="78"/>
        <end position="99"/>
    </location>
</feature>
<gene>
    <name evidence="2" type="ORF">RHAB15C_0000395</name>
</gene>
<keyword evidence="1" id="KW-0472">Membrane</keyword>
<name>A0ABX8YZS5_9BACT</name>